<evidence type="ECO:0000256" key="3">
    <source>
        <dbReference type="ARBA" id="ARBA00022630"/>
    </source>
</evidence>
<evidence type="ECO:0000313" key="9">
    <source>
        <dbReference type="Proteomes" id="UP000318542"/>
    </source>
</evidence>
<evidence type="ECO:0000256" key="2">
    <source>
        <dbReference type="ARBA" id="ARBA00009347"/>
    </source>
</evidence>
<dbReference type="PROSITE" id="PS00073">
    <property type="entry name" value="ACYL_COA_DH_2"/>
    <property type="match status" value="1"/>
</dbReference>
<dbReference type="AlphaFoldDB" id="A0A554X1P9"/>
<dbReference type="PANTHER" id="PTHR42707:SF3">
    <property type="entry name" value="ACYL-COA DEHYDROGENASE AIDB-RELATED"/>
    <property type="match status" value="1"/>
</dbReference>
<dbReference type="Pfam" id="PF00441">
    <property type="entry name" value="Acyl-CoA_dh_1"/>
    <property type="match status" value="1"/>
</dbReference>
<dbReference type="RefSeq" id="WP_143902110.1">
    <property type="nucleotide sequence ID" value="NZ_VJOL01000020.1"/>
</dbReference>
<gene>
    <name evidence="8" type="primary">aidB</name>
    <name evidence="8" type="ORF">Tther_01290</name>
</gene>
<dbReference type="Gene3D" id="2.40.110.20">
    <property type="match status" value="1"/>
</dbReference>
<dbReference type="GO" id="GO:0003995">
    <property type="term" value="F:acyl-CoA dehydrogenase activity"/>
    <property type="evidence" value="ECO:0007669"/>
    <property type="project" value="InterPro"/>
</dbReference>
<proteinExistence type="inferred from homology"/>
<accession>A0A554X1P9</accession>
<evidence type="ECO:0000256" key="4">
    <source>
        <dbReference type="ARBA" id="ARBA00022827"/>
    </source>
</evidence>
<evidence type="ECO:0000256" key="1">
    <source>
        <dbReference type="ARBA" id="ARBA00001974"/>
    </source>
</evidence>
<sequence>MNIETPATDHVPSSPGAGWRTHEVLNQVPEWAGPDLWAADAALQQAVADAGAGWAVPALQAYGRAIATADARADAVAANEHPPRHRPFDARGHRIDAVVFHPGWHRLLGQLRAAGGVSGPWRDAQPGRWTAWAALFYLHGQVEQGTLCPATMTQAAIPILQREPGLWSLLGSQLLCLDDDPQDAPLTRKRAVWIGMGMTEKQGGSDVRANTTTAWPVQGQGRGAVYRLRGHKWFYSAPTSDAHLVSARIAGEDGIGCFFVPRWWMDGTRNAVRLQRLKDKMGNRSNASGEVEFEDAWGILIGPPERGLATLVEMASYTRINCVLGSAAIVRAALVQAIHAARHRHTFGRRLQDQPVMRGVLLDLALESEAALQLGLRLAQACESDDPLDQAWRRILTPAAKFWVCKRTIAATAEAMEVLGGNGYVVEGVMPRLLRESPVNAIWEGSGNVMTLDVLRALRSNPEGAQALLRDWAQTLRDDAPARHALQRLAVTLKEGDPAALQAQAREITQQLALLAQAVLLRTRSPQAVADAFIASRLGPSPGLTFGVLDARTHATDAILQRALPMA</sequence>
<dbReference type="PANTHER" id="PTHR42707">
    <property type="entry name" value="ACYL-COA DEHYDROGENASE"/>
    <property type="match status" value="1"/>
</dbReference>
<dbReference type="InterPro" id="IPR041504">
    <property type="entry name" value="AidB_N"/>
</dbReference>
<dbReference type="Proteomes" id="UP000318542">
    <property type="component" value="Unassembled WGS sequence"/>
</dbReference>
<keyword evidence="4" id="KW-0274">FAD</keyword>
<comment type="cofactor">
    <cofactor evidence="1">
        <name>FAD</name>
        <dbReference type="ChEBI" id="CHEBI:57692"/>
    </cofactor>
</comment>
<dbReference type="InterPro" id="IPR036250">
    <property type="entry name" value="AcylCo_DH-like_C"/>
</dbReference>
<dbReference type="OrthoDB" id="9771038at2"/>
<dbReference type="Pfam" id="PF18158">
    <property type="entry name" value="AidB_N"/>
    <property type="match status" value="1"/>
</dbReference>
<feature type="domain" description="Acyl-CoA dehydrogenase/oxidase C-terminal" evidence="5">
    <location>
        <begin position="306"/>
        <end position="458"/>
    </location>
</feature>
<feature type="domain" description="Acyl-CoA oxidase/dehydrogenase middle" evidence="6">
    <location>
        <begin position="196"/>
        <end position="295"/>
    </location>
</feature>
<comment type="caution">
    <text evidence="8">The sequence shown here is derived from an EMBL/GenBank/DDBJ whole genome shotgun (WGS) entry which is preliminary data.</text>
</comment>
<dbReference type="InterPro" id="IPR009100">
    <property type="entry name" value="AcylCoA_DH/oxidase_NM_dom_sf"/>
</dbReference>
<comment type="similarity">
    <text evidence="2">Belongs to the acyl-CoA dehydrogenase family.</text>
</comment>
<dbReference type="Pfam" id="PF02770">
    <property type="entry name" value="Acyl-CoA_dh_M"/>
    <property type="match status" value="1"/>
</dbReference>
<keyword evidence="9" id="KW-1185">Reference proteome</keyword>
<dbReference type="EC" id="1.3.99.-" evidence="8"/>
<dbReference type="InterPro" id="IPR052904">
    <property type="entry name" value="Acyl-CoA_dehydrogenase-like"/>
</dbReference>
<organism evidence="8 9">
    <name type="scientific">Tepidimonas thermarum</name>
    <dbReference type="NCBI Taxonomy" id="335431"/>
    <lineage>
        <taxon>Bacteria</taxon>
        <taxon>Pseudomonadati</taxon>
        <taxon>Pseudomonadota</taxon>
        <taxon>Betaproteobacteria</taxon>
        <taxon>Burkholderiales</taxon>
        <taxon>Tepidimonas</taxon>
    </lineage>
</organism>
<name>A0A554X1P9_9BURK</name>
<protein>
    <submittedName>
        <fullName evidence="8">Putative acyl-CoA dehydrogenase AidB</fullName>
        <ecNumber evidence="8">1.3.99.-</ecNumber>
    </submittedName>
</protein>
<keyword evidence="8" id="KW-0560">Oxidoreductase</keyword>
<evidence type="ECO:0000259" key="7">
    <source>
        <dbReference type="Pfam" id="PF18158"/>
    </source>
</evidence>
<feature type="domain" description="Adaptive response protein AidB N-terminal" evidence="7">
    <location>
        <begin position="26"/>
        <end position="176"/>
    </location>
</feature>
<dbReference type="SUPFAM" id="SSF47203">
    <property type="entry name" value="Acyl-CoA dehydrogenase C-terminal domain-like"/>
    <property type="match status" value="1"/>
</dbReference>
<dbReference type="InterPro" id="IPR006089">
    <property type="entry name" value="Acyl-CoA_DH_CS"/>
</dbReference>
<dbReference type="InterPro" id="IPR006091">
    <property type="entry name" value="Acyl-CoA_Oxase/DH_mid-dom"/>
</dbReference>
<reference evidence="8 9" key="1">
    <citation type="submission" date="2019-07" db="EMBL/GenBank/DDBJ databases">
        <title>Tepidimonas thermarum AA-1 draft genome.</title>
        <authorList>
            <person name="Da Costa M.S."/>
            <person name="Froufe H.J.C."/>
            <person name="Egas C."/>
            <person name="Albuquerque L."/>
        </authorList>
    </citation>
    <scope>NUCLEOTIDE SEQUENCE [LARGE SCALE GENOMIC DNA]</scope>
    <source>
        <strain evidence="8 9">AA-1</strain>
    </source>
</reference>
<evidence type="ECO:0000259" key="5">
    <source>
        <dbReference type="Pfam" id="PF00441"/>
    </source>
</evidence>
<dbReference type="Gene3D" id="1.20.140.10">
    <property type="entry name" value="Butyryl-CoA Dehydrogenase, subunit A, domain 3"/>
    <property type="match status" value="1"/>
</dbReference>
<dbReference type="InterPro" id="IPR009075">
    <property type="entry name" value="AcylCo_DH/oxidase_C"/>
</dbReference>
<dbReference type="SUPFAM" id="SSF56645">
    <property type="entry name" value="Acyl-CoA dehydrogenase NM domain-like"/>
    <property type="match status" value="1"/>
</dbReference>
<dbReference type="Gene3D" id="6.10.250.600">
    <property type="match status" value="1"/>
</dbReference>
<dbReference type="EMBL" id="VJOL01000020">
    <property type="protein sequence ID" value="TSE29769.1"/>
    <property type="molecule type" value="Genomic_DNA"/>
</dbReference>
<evidence type="ECO:0000313" key="8">
    <source>
        <dbReference type="EMBL" id="TSE29769.1"/>
    </source>
</evidence>
<evidence type="ECO:0000259" key="6">
    <source>
        <dbReference type="Pfam" id="PF02770"/>
    </source>
</evidence>
<keyword evidence="3" id="KW-0285">Flavoprotein</keyword>